<dbReference type="Gene3D" id="3.20.20.190">
    <property type="entry name" value="Phosphatidylinositol (PI) phosphodiesterase"/>
    <property type="match status" value="1"/>
</dbReference>
<sequence>MKLTKPFIYIGVLLGAALSQSCETTPKKEQEIAANTPKINQVQVIGSHNSYKNAIDAELFAYLAEQDSTGGIYGLQYEHIPLLKQLDMGLRNIELDAYADSLGGKYANPKGMELVPGQPAYDPEGKLAQPGFKMIHVTDIDYRTQYYLLADCLSDLKKWSEAHPDHGTIFVTLEPKDGKANRFGTAPEAFTSTVFDELDKTLLKYLGKEHILTPDDVRGTYATLNEAVRAGQWPTVTAGKGKFLFILDTKGEKEERYAAGHPSLKGRVLFINAEAGTPEAGAMILNNPEDERIPEYVKAGYIIRTRADANTKEARANDYSHFEAAKQSGAQIITTDYYQPSQLFESTYHINFGEGVFSRPNPIIGAE</sequence>
<dbReference type="GO" id="GO:0006629">
    <property type="term" value="P:lipid metabolic process"/>
    <property type="evidence" value="ECO:0007669"/>
    <property type="project" value="InterPro"/>
</dbReference>
<dbReference type="OrthoDB" id="195526at2"/>
<protein>
    <submittedName>
        <fullName evidence="1">Phosphoinositide phospholipase C, Ca2+-dependent</fullName>
    </submittedName>
</protein>
<dbReference type="PROSITE" id="PS51257">
    <property type="entry name" value="PROKAR_LIPOPROTEIN"/>
    <property type="match status" value="1"/>
</dbReference>
<dbReference type="EMBL" id="FPBK01000003">
    <property type="protein sequence ID" value="SFU42161.1"/>
    <property type="molecule type" value="Genomic_DNA"/>
</dbReference>
<accession>A0A1I7G1H1</accession>
<dbReference type="STRING" id="1224947.SAMN05216480_10348"/>
<keyword evidence="2" id="KW-1185">Reference proteome</keyword>
<organism evidence="1 2">
    <name type="scientific">Pustulibacterium marinum</name>
    <dbReference type="NCBI Taxonomy" id="1224947"/>
    <lineage>
        <taxon>Bacteria</taxon>
        <taxon>Pseudomonadati</taxon>
        <taxon>Bacteroidota</taxon>
        <taxon>Flavobacteriia</taxon>
        <taxon>Flavobacteriales</taxon>
        <taxon>Flavobacteriaceae</taxon>
        <taxon>Pustulibacterium</taxon>
    </lineage>
</organism>
<dbReference type="RefSeq" id="WP_093024464.1">
    <property type="nucleotide sequence ID" value="NZ_FPBK01000003.1"/>
</dbReference>
<proteinExistence type="predicted"/>
<name>A0A1I7G1H1_9FLAO</name>
<gene>
    <name evidence="1" type="ORF">SAMN05216480_10348</name>
</gene>
<dbReference type="InterPro" id="IPR017946">
    <property type="entry name" value="PLC-like_Pdiesterase_TIM-brl"/>
</dbReference>
<dbReference type="GO" id="GO:0008081">
    <property type="term" value="F:phosphoric diester hydrolase activity"/>
    <property type="evidence" value="ECO:0007669"/>
    <property type="project" value="InterPro"/>
</dbReference>
<reference evidence="1 2" key="1">
    <citation type="submission" date="2016-10" db="EMBL/GenBank/DDBJ databases">
        <authorList>
            <person name="de Groot N.N."/>
        </authorList>
    </citation>
    <scope>NUCLEOTIDE SEQUENCE [LARGE SCALE GENOMIC DNA]</scope>
    <source>
        <strain evidence="1 2">CGMCC 1.12333</strain>
    </source>
</reference>
<dbReference type="AlphaFoldDB" id="A0A1I7G1H1"/>
<dbReference type="Pfam" id="PF16670">
    <property type="entry name" value="PI-PLC-C1"/>
    <property type="match status" value="1"/>
</dbReference>
<dbReference type="SUPFAM" id="SSF51695">
    <property type="entry name" value="PLC-like phosphodiesterases"/>
    <property type="match status" value="1"/>
</dbReference>
<dbReference type="InterPro" id="IPR032075">
    <property type="entry name" value="PI-PLC-C1"/>
</dbReference>
<dbReference type="CDD" id="cd08589">
    <property type="entry name" value="PI-PLCc_SaPLC1_like"/>
    <property type="match status" value="1"/>
</dbReference>
<dbReference type="Proteomes" id="UP000199138">
    <property type="component" value="Unassembled WGS sequence"/>
</dbReference>
<evidence type="ECO:0000313" key="2">
    <source>
        <dbReference type="Proteomes" id="UP000199138"/>
    </source>
</evidence>
<evidence type="ECO:0000313" key="1">
    <source>
        <dbReference type="EMBL" id="SFU42161.1"/>
    </source>
</evidence>